<evidence type="ECO:0000313" key="14">
    <source>
        <dbReference type="Proteomes" id="UP000007383"/>
    </source>
</evidence>
<dbReference type="AlphaFoldDB" id="H9ULD1"/>
<accession>H9ULD1</accession>
<keyword evidence="5" id="KW-0678">Repressor</keyword>
<dbReference type="EMBL" id="CP003282">
    <property type="protein sequence ID" value="AFG38324.1"/>
    <property type="molecule type" value="Genomic_DNA"/>
</dbReference>
<evidence type="ECO:0000256" key="8">
    <source>
        <dbReference type="ARBA" id="ARBA00023125"/>
    </source>
</evidence>
<dbReference type="PRINTS" id="PR00039">
    <property type="entry name" value="HTHLYSR"/>
</dbReference>
<dbReference type="PROSITE" id="PS50931">
    <property type="entry name" value="HTH_LYSR"/>
    <property type="match status" value="1"/>
</dbReference>
<dbReference type="STRING" id="889378.Spiaf_2291"/>
<dbReference type="Pfam" id="PF00126">
    <property type="entry name" value="HTH_1"/>
    <property type="match status" value="1"/>
</dbReference>
<dbReference type="PANTHER" id="PTHR30126:SF25">
    <property type="entry name" value="HTH-TYPE TRANSCRIPTIONAL REGULATOR METR"/>
    <property type="match status" value="1"/>
</dbReference>
<dbReference type="Gene3D" id="3.40.190.10">
    <property type="entry name" value="Periplasmic binding protein-like II"/>
    <property type="match status" value="2"/>
</dbReference>
<evidence type="ECO:0000256" key="7">
    <source>
        <dbReference type="ARBA" id="ARBA00023015"/>
    </source>
</evidence>
<reference evidence="14" key="1">
    <citation type="journal article" date="2013" name="Stand. Genomic Sci.">
        <title>Complete genome sequence of the halophilic bacterium Spirochaeta africana type strain (Z-7692(T)) from the alkaline Lake Magadi in the East African Rift.</title>
        <authorList>
            <person name="Liolos K."/>
            <person name="Abt B."/>
            <person name="Scheuner C."/>
            <person name="Teshima H."/>
            <person name="Held B."/>
            <person name="Lapidus A."/>
            <person name="Nolan M."/>
            <person name="Lucas S."/>
            <person name="Deshpande S."/>
            <person name="Cheng J.F."/>
            <person name="Tapia R."/>
            <person name="Goodwin L.A."/>
            <person name="Pitluck S."/>
            <person name="Pagani I."/>
            <person name="Ivanova N."/>
            <person name="Mavromatis K."/>
            <person name="Mikhailova N."/>
            <person name="Huntemann M."/>
            <person name="Pati A."/>
            <person name="Chen A."/>
            <person name="Palaniappan K."/>
            <person name="Land M."/>
            <person name="Rohde M."/>
            <person name="Tindall B.J."/>
            <person name="Detter J.C."/>
            <person name="Goker M."/>
            <person name="Bristow J."/>
            <person name="Eisen J.A."/>
            <person name="Markowitz V."/>
            <person name="Hugenholtz P."/>
            <person name="Woyke T."/>
            <person name="Klenk H.P."/>
            <person name="Kyrpides N.C."/>
        </authorList>
    </citation>
    <scope>NUCLEOTIDE SEQUENCE</scope>
    <source>
        <strain evidence="14">ATCC 700263 / DSM 8902 / Z-7692</strain>
    </source>
</reference>
<evidence type="ECO:0000313" key="13">
    <source>
        <dbReference type="EMBL" id="AFG38324.1"/>
    </source>
</evidence>
<dbReference type="SUPFAM" id="SSF46785">
    <property type="entry name" value="Winged helix' DNA-binding domain"/>
    <property type="match status" value="1"/>
</dbReference>
<evidence type="ECO:0000256" key="11">
    <source>
        <dbReference type="ARBA" id="ARBA00023167"/>
    </source>
</evidence>
<evidence type="ECO:0000256" key="9">
    <source>
        <dbReference type="ARBA" id="ARBA00023159"/>
    </source>
</evidence>
<dbReference type="SUPFAM" id="SSF53850">
    <property type="entry name" value="Periplasmic binding protein-like II"/>
    <property type="match status" value="1"/>
</dbReference>
<dbReference type="GO" id="GO:0000976">
    <property type="term" value="F:transcription cis-regulatory region binding"/>
    <property type="evidence" value="ECO:0007669"/>
    <property type="project" value="TreeGrafter"/>
</dbReference>
<dbReference type="Gene3D" id="1.10.10.10">
    <property type="entry name" value="Winged helix-like DNA-binding domain superfamily/Winged helix DNA-binding domain"/>
    <property type="match status" value="1"/>
</dbReference>
<evidence type="ECO:0000259" key="12">
    <source>
        <dbReference type="PROSITE" id="PS50931"/>
    </source>
</evidence>
<dbReference type="eggNOG" id="COG0583">
    <property type="taxonomic scope" value="Bacteria"/>
</dbReference>
<evidence type="ECO:0000256" key="3">
    <source>
        <dbReference type="ARBA" id="ARBA00019365"/>
    </source>
</evidence>
<keyword evidence="6" id="KW-0028">Amino-acid biosynthesis</keyword>
<dbReference type="InterPro" id="IPR036388">
    <property type="entry name" value="WH-like_DNA-bd_sf"/>
</dbReference>
<dbReference type="HOGENOM" id="CLU_039613_6_0_12"/>
<dbReference type="GO" id="GO:0005737">
    <property type="term" value="C:cytoplasm"/>
    <property type="evidence" value="ECO:0007669"/>
    <property type="project" value="UniProtKB-SubCell"/>
</dbReference>
<evidence type="ECO:0000256" key="10">
    <source>
        <dbReference type="ARBA" id="ARBA00023163"/>
    </source>
</evidence>
<dbReference type="InterPro" id="IPR000847">
    <property type="entry name" value="LysR_HTH_N"/>
</dbReference>
<evidence type="ECO:0000256" key="6">
    <source>
        <dbReference type="ARBA" id="ARBA00022605"/>
    </source>
</evidence>
<dbReference type="GO" id="GO:0003700">
    <property type="term" value="F:DNA-binding transcription factor activity"/>
    <property type="evidence" value="ECO:0007669"/>
    <property type="project" value="InterPro"/>
</dbReference>
<feature type="domain" description="HTH lysR-type" evidence="12">
    <location>
        <begin position="1"/>
        <end position="59"/>
    </location>
</feature>
<dbReference type="KEGG" id="sfc:Spiaf_2291"/>
<dbReference type="InterPro" id="IPR036390">
    <property type="entry name" value="WH_DNA-bd_sf"/>
</dbReference>
<evidence type="ECO:0000256" key="2">
    <source>
        <dbReference type="ARBA" id="ARBA00009437"/>
    </source>
</evidence>
<gene>
    <name evidence="13" type="ordered locus">Spiaf_2291</name>
</gene>
<proteinExistence type="inferred from homology"/>
<evidence type="ECO:0000256" key="5">
    <source>
        <dbReference type="ARBA" id="ARBA00022491"/>
    </source>
</evidence>
<keyword evidence="9" id="KW-0010">Activator</keyword>
<dbReference type="RefSeq" id="WP_014456306.1">
    <property type="nucleotide sequence ID" value="NC_017098.1"/>
</dbReference>
<keyword evidence="10" id="KW-0804">Transcription</keyword>
<dbReference type="Pfam" id="PF03466">
    <property type="entry name" value="LysR_substrate"/>
    <property type="match status" value="1"/>
</dbReference>
<keyword evidence="11" id="KW-0486">Methionine biosynthesis</keyword>
<dbReference type="InterPro" id="IPR037406">
    <property type="entry name" value="MetR_PBP2"/>
</dbReference>
<dbReference type="PATRIC" id="fig|889378.3.peg.2263"/>
<dbReference type="Proteomes" id="UP000007383">
    <property type="component" value="Chromosome"/>
</dbReference>
<name>H9ULD1_SPIAZ</name>
<keyword evidence="14" id="KW-1185">Reference proteome</keyword>
<protein>
    <recommendedName>
        <fullName evidence="3">HTH-type transcriptional regulator MetR</fullName>
    </recommendedName>
</protein>
<organism evidence="13 14">
    <name type="scientific">Spirochaeta africana (strain ATCC 700263 / DSM 8902 / Z-7692)</name>
    <dbReference type="NCBI Taxonomy" id="889378"/>
    <lineage>
        <taxon>Bacteria</taxon>
        <taxon>Pseudomonadati</taxon>
        <taxon>Spirochaetota</taxon>
        <taxon>Spirochaetia</taxon>
        <taxon>Spirochaetales</taxon>
        <taxon>Spirochaetaceae</taxon>
        <taxon>Spirochaeta</taxon>
    </lineage>
</organism>
<dbReference type="PANTHER" id="PTHR30126">
    <property type="entry name" value="HTH-TYPE TRANSCRIPTIONAL REGULATOR"/>
    <property type="match status" value="1"/>
</dbReference>
<dbReference type="GO" id="GO:0009086">
    <property type="term" value="P:methionine biosynthetic process"/>
    <property type="evidence" value="ECO:0007669"/>
    <property type="project" value="UniProtKB-KW"/>
</dbReference>
<keyword evidence="7" id="KW-0805">Transcription regulation</keyword>
<dbReference type="OrthoDB" id="9803735at2"/>
<sequence length="292" mass="33115">MLERVHLEIIDALDRTGSLTRAADQLNLTQPALTHSIRKLEGLTGATLWQREGRTLRLTQAGQHLLRSARQLLPGLQETEATLQAYGTGKRGRLRLGVECHPCFEWLVGIINGFLQAWEDVELDVTRQFQFDGLQALQERAIDLLVTPDHIPRDGLRYQSIHRYELQLLTAADHPLAGRPHIQPQDLAAETLLTYPIAAERLDVYTRFLNPAGIQPRERKIVETIEIMVQLAAAGRGVSTFPDWLIQRHARTSPVTGIRLGSSGIQKELYLVCREEDREIPYIQDFLERSRA</sequence>
<comment type="similarity">
    <text evidence="2">Belongs to the LysR transcriptional regulatory family.</text>
</comment>
<dbReference type="CDD" id="cd08441">
    <property type="entry name" value="PBP2_MetR"/>
    <property type="match status" value="1"/>
</dbReference>
<keyword evidence="8" id="KW-0238">DNA-binding</keyword>
<evidence type="ECO:0000256" key="1">
    <source>
        <dbReference type="ARBA" id="ARBA00004496"/>
    </source>
</evidence>
<keyword evidence="4" id="KW-0963">Cytoplasm</keyword>
<dbReference type="InterPro" id="IPR005119">
    <property type="entry name" value="LysR_subst-bd"/>
</dbReference>
<comment type="subcellular location">
    <subcellularLocation>
        <location evidence="1">Cytoplasm</location>
    </subcellularLocation>
</comment>
<evidence type="ECO:0000256" key="4">
    <source>
        <dbReference type="ARBA" id="ARBA00022490"/>
    </source>
</evidence>